<organism evidence="7 8">
    <name type="scientific">Tenacibaculum maritimum NCIMB 2154</name>
    <dbReference type="NCBI Taxonomy" id="1349785"/>
    <lineage>
        <taxon>Bacteria</taxon>
        <taxon>Pseudomonadati</taxon>
        <taxon>Bacteroidota</taxon>
        <taxon>Flavobacteriia</taxon>
        <taxon>Flavobacteriales</taxon>
        <taxon>Flavobacteriaceae</taxon>
        <taxon>Tenacibaculum</taxon>
    </lineage>
</organism>
<dbReference type="KEGG" id="tmar:MARIT_1459"/>
<evidence type="ECO:0000313" key="8">
    <source>
        <dbReference type="Proteomes" id="UP000231564"/>
    </source>
</evidence>
<dbReference type="EMBL" id="LT634361">
    <property type="protein sequence ID" value="SFZ82136.1"/>
    <property type="molecule type" value="Genomic_DNA"/>
</dbReference>
<comment type="subcellular location">
    <subcellularLocation>
        <location evidence="1 4">Cell outer membrane</location>
    </subcellularLocation>
</comment>
<sequence>MHIKNTRIFSFIIAIFVTYAQFITAQKVKKKEVLISQILNTISTKYQVFFTYNPNLLKSFLIDKIPFKNLSLHESINLLEKTTPFHFENLGNSYYVIYSEKDHSRYQSNNNASINYNTLFFNQIKNSLFEHKKKSRILKGIVLSENHTPIQGANIVQKNTNNGTVSDINGEFSLLLTKNTPINISYIGYDSKTVTPKTSFIKIIMNHGVSLDEIQIVGSRNTNRAQRDSPVATDIINIEKAIHKSGLTEINQLLQYSIPSFNATRQSGADGADHIVPATYRGLGPDQTLVLINGKRRHQASLINLYGTRGRGNSGTDLNAIPTAAIKEIEILKDGASAQYGSDAIAGVINLKLKDTTNTLSVNTTFGFYNANPTIKNIKQERKSFDGFTYKLDLNYGAKISSKGFLNISSEFLSKENTYRAGTIQRRNYGDAGINSASLFLNSEIPLNYKTTLYTFGGQNYRNTKAYAFTRPFDSERNIVSLYPNGFNPLITSEITDTSISTGIKTSINNWSIDFNNTFGKNNFHYLLKNTLNATLLDNSPTEFDAGGHSLKQNTTSIDIAKHFSFLEGTNLAFGLEHRLENYQIFSGEEASYTTYDNFGTPATNHTSIDDLPTFNGIIRPGGSQGFPGYAPSNEVDRTRTNFSIYSDIEFDFTKKWMLGTALRYERYSDFGSSLNTKIATRIKTNPNFNLRGSFSTGFRAPSLAQIYYNLTFTNYIENQPIESLLIANNNPITKKTGIETLSEEKAINASLGVSQNYKNFHFSLDSYFVSIKDRIILSGNFDASNLDFKNVKKIQFFANGVNTNTFGIDIRANWTKQFNDSKLTVDFSGNINRMNIQKVHHKKLDKETFFGIREKYFLLASAPKSKFNLSFNYHTQKLNVGTNITRFNSIKLIDWQILQPLSNFNNSATERIKKATDTYNTKYTLDIYASYKFLNFFTYQFGINNLFNTYPTLQGNHTDSGGLWDSTQMGTNGSYFYSKIQFNL</sequence>
<evidence type="ECO:0000313" key="7">
    <source>
        <dbReference type="EMBL" id="SFZ82136.1"/>
    </source>
</evidence>
<feature type="domain" description="TonB-dependent receptor plug" evidence="6">
    <location>
        <begin position="226"/>
        <end position="348"/>
    </location>
</feature>
<keyword evidence="2 4" id="KW-0472">Membrane</keyword>
<evidence type="ECO:0000256" key="3">
    <source>
        <dbReference type="ARBA" id="ARBA00023237"/>
    </source>
</evidence>
<comment type="similarity">
    <text evidence="4">Belongs to the TonB-dependent receptor family.</text>
</comment>
<dbReference type="Pfam" id="PF00593">
    <property type="entry name" value="TonB_dep_Rec_b-barrel"/>
    <property type="match status" value="1"/>
</dbReference>
<dbReference type="SUPFAM" id="SSF49464">
    <property type="entry name" value="Carboxypeptidase regulatory domain-like"/>
    <property type="match status" value="1"/>
</dbReference>
<proteinExistence type="inferred from homology"/>
<dbReference type="GO" id="GO:0009279">
    <property type="term" value="C:cell outer membrane"/>
    <property type="evidence" value="ECO:0007669"/>
    <property type="project" value="UniProtKB-SubCell"/>
</dbReference>
<keyword evidence="3" id="KW-0998">Cell outer membrane</keyword>
<dbReference type="Proteomes" id="UP000231564">
    <property type="component" value="Chromosome MARIT"/>
</dbReference>
<keyword evidence="7" id="KW-0675">Receptor</keyword>
<dbReference type="OrthoDB" id="9805434at2"/>
<evidence type="ECO:0000256" key="2">
    <source>
        <dbReference type="ARBA" id="ARBA00023136"/>
    </source>
</evidence>
<dbReference type="InterPro" id="IPR000531">
    <property type="entry name" value="Beta-barrel_TonB"/>
</dbReference>
<dbReference type="InterPro" id="IPR036942">
    <property type="entry name" value="Beta-barrel_TonB_sf"/>
</dbReference>
<evidence type="ECO:0000256" key="4">
    <source>
        <dbReference type="RuleBase" id="RU003357"/>
    </source>
</evidence>
<dbReference type="Pfam" id="PF07715">
    <property type="entry name" value="Plug"/>
    <property type="match status" value="1"/>
</dbReference>
<keyword evidence="4" id="KW-0798">TonB box</keyword>
<evidence type="ECO:0000259" key="6">
    <source>
        <dbReference type="Pfam" id="PF07715"/>
    </source>
</evidence>
<dbReference type="InterPro" id="IPR008969">
    <property type="entry name" value="CarboxyPept-like_regulatory"/>
</dbReference>
<dbReference type="AlphaFoldDB" id="A0A2H1EA57"/>
<dbReference type="PANTHER" id="PTHR47234:SF3">
    <property type="entry name" value="SECRETIN_TONB SHORT N-TERMINAL DOMAIN-CONTAINING PROTEIN"/>
    <property type="match status" value="1"/>
</dbReference>
<evidence type="ECO:0000256" key="1">
    <source>
        <dbReference type="ARBA" id="ARBA00004442"/>
    </source>
</evidence>
<dbReference type="Gene3D" id="2.40.170.20">
    <property type="entry name" value="TonB-dependent receptor, beta-barrel domain"/>
    <property type="match status" value="1"/>
</dbReference>
<accession>A0A2H1EA57</accession>
<keyword evidence="8" id="KW-1185">Reference proteome</keyword>
<evidence type="ECO:0000259" key="5">
    <source>
        <dbReference type="Pfam" id="PF00593"/>
    </source>
</evidence>
<feature type="domain" description="TonB-dependent receptor-like beta-barrel" evidence="5">
    <location>
        <begin position="456"/>
        <end position="947"/>
    </location>
</feature>
<dbReference type="Pfam" id="PF13715">
    <property type="entry name" value="CarbopepD_reg_2"/>
    <property type="match status" value="1"/>
</dbReference>
<dbReference type="STRING" id="1349785.GCA_000509405_00530"/>
<dbReference type="Gene3D" id="2.170.130.10">
    <property type="entry name" value="TonB-dependent receptor, plug domain"/>
    <property type="match status" value="1"/>
</dbReference>
<dbReference type="PANTHER" id="PTHR47234">
    <property type="match status" value="1"/>
</dbReference>
<dbReference type="SUPFAM" id="SSF56935">
    <property type="entry name" value="Porins"/>
    <property type="match status" value="1"/>
</dbReference>
<dbReference type="InterPro" id="IPR037066">
    <property type="entry name" value="Plug_dom_sf"/>
</dbReference>
<gene>
    <name evidence="7" type="ORF">MARIT_1459</name>
</gene>
<dbReference type="InterPro" id="IPR012910">
    <property type="entry name" value="Plug_dom"/>
</dbReference>
<reference evidence="7 8" key="1">
    <citation type="submission" date="2016-11" db="EMBL/GenBank/DDBJ databases">
        <authorList>
            <person name="Jaros S."/>
            <person name="Januszkiewicz K."/>
            <person name="Wedrychowicz H."/>
        </authorList>
    </citation>
    <scope>NUCLEOTIDE SEQUENCE [LARGE SCALE GENOMIC DNA]</scope>
    <source>
        <strain evidence="7">NCIMB 2154T</strain>
    </source>
</reference>
<name>A0A2H1EA57_9FLAO</name>
<protein>
    <submittedName>
        <fullName evidence="7">TonB-dependent outer membrane receptor</fullName>
    </submittedName>
</protein>